<feature type="compositionally biased region" description="Acidic residues" evidence="1">
    <location>
        <begin position="273"/>
        <end position="291"/>
    </location>
</feature>
<organism evidence="2 3">
    <name type="scientific">Escherichia phage vB_EcoM_Goslar</name>
    <dbReference type="NCBI Taxonomy" id="2502409"/>
    <lineage>
        <taxon>Viruses</taxon>
        <taxon>Duplodnaviria</taxon>
        <taxon>Heunggongvirae</taxon>
        <taxon>Uroviricota</taxon>
        <taxon>Caudoviricetes</taxon>
        <taxon>Chimalliviridae</taxon>
        <taxon>Goslarvirus</taxon>
        <taxon>Goslarvirus goslar</taxon>
    </lineage>
</organism>
<feature type="compositionally biased region" description="Low complexity" evidence="1">
    <location>
        <begin position="297"/>
        <end position="319"/>
    </location>
</feature>
<feature type="region of interest" description="Disordered" evidence="1">
    <location>
        <begin position="169"/>
        <end position="193"/>
    </location>
</feature>
<name>A0A482GHJ2_BPGOS</name>
<evidence type="ECO:0000313" key="2">
    <source>
        <dbReference type="EMBL" id="QBO63846.1"/>
    </source>
</evidence>
<feature type="region of interest" description="Disordered" evidence="1">
    <location>
        <begin position="124"/>
        <end position="156"/>
    </location>
</feature>
<evidence type="ECO:0000256" key="1">
    <source>
        <dbReference type="SAM" id="MobiDB-lite"/>
    </source>
</evidence>
<organismHost>
    <name type="scientific">Escherichia coli</name>
    <dbReference type="NCBI Taxonomy" id="562"/>
</organismHost>
<protein>
    <submittedName>
        <fullName evidence="2">Uncharacterized protein</fullName>
    </submittedName>
</protein>
<dbReference type="Proteomes" id="UP000294673">
    <property type="component" value="Segment"/>
</dbReference>
<accession>A0A482GHJ2</accession>
<feature type="region of interest" description="Disordered" evidence="1">
    <location>
        <begin position="246"/>
        <end position="337"/>
    </location>
</feature>
<keyword evidence="3" id="KW-1185">Reference proteome</keyword>
<reference evidence="2 3" key="1">
    <citation type="submission" date="2018-12" db="EMBL/GenBank/DDBJ databases">
        <title>Still something new to discover - new insights into E. coli phage diversity and taxonomy.</title>
        <authorList>
            <person name="Korf I.H.E."/>
            <person name="Adriaennsens E."/>
            <person name="Dreiseikelmann B."/>
            <person name="Kropinski A."/>
            <person name="Nimtz M."/>
            <person name="Meier-Kolthoff J.P."/>
            <person name="Rohde M."/>
            <person name="van Raaij M."/>
            <person name="Wittmann J."/>
        </authorList>
    </citation>
    <scope>NUCLEOTIDE SEQUENCE [LARGE SCALE GENOMIC DNA]</scope>
</reference>
<sequence>MKKSLADLMRKSHLNLESGDTPIEVKATLSTDKEEQVIALPTAARPDSIEATIESDTLEEGATVDDAVRVIRSTDENGEDVVRAVIVTRPIDGSLRIRFTPSNGGVTMEDGNDVQPFVLIAVPTAPGEEPKNPYPANAPTETPAPKVTNDPTVNADRDNLKNKIQDAANAIDPTNPAQIEQAAQPAETTEGVKGNVVEPEKAEPVAETAAAAAEVTPETKTTEEPIKVTVIKRVVEKVEKVEDTVADEQPVVDANDGNTGEQKAEAVAQETELQGDVDVDNADETPAEDGTTEPASEEPTNTDADAAATNTTTTEGNENTKGDDDEDDENEEDEDLKQESFEIRQELEARGVLDVPVVEQRASVILGEGEADVTVIETEQPYIPGTMVVRRLDGDKSVIVRRTRYAERFNADGQGEAIAIIDPTLQGELKMEFRPAEGPMESFEIRPEIKDEYIMESYKQLDVALNSDLNLEDGEKQPGRFKQILKSVYEAVAKFLKAIVARLRKLFGVSKKKIDEKADKLTKEQRTTPVMKLLPPPSDTKKVDVEWNKLDTLLANDAKSVDKIVNAVKDSKRIAEASRKFFDQLKNLKEGESPNADSDMLTATTMSGVAAFGHTADAALDGIRKFRDELSAMKQQDDAVPSNVSVDMLIDASTKLFDEDLLKAATQLQETAERLIRDIDKSGSDYDVGYIVKRTRTLMNFATTACTVYGFTAKELGDVTVRILTAVAAADNGDLKQEEYQDVAGENDPVVTIETLEGDAGTRAVAEAEIVDDPAVVEFVERAEEAQRNLAIGRHAVSAVEGILVAAREIGPDNFQGNVEATEIAMEGFMDTVKSAVNRIGNWIETNHRYYTAATAPWDKLFAETQQALAKARRGNPAAERIILKRFIRHLTIGGEPVTDVKKLIAALGEIKMLGNMTRELIVAIDRELSEVRKSNQSETSAGSVVGLKRIPIQKWDKLMVATVQPWKDSDRKGVGSKAYLGETHIVKVSATYATTRNNPNEEAAKLMQWIYTGINRQFTVSDDLTSEELPVATISELEAVLRAAREAHEAWLIADNAMQTLRSIDKFLDSELNVENDVNNVVNYGIVLGLEDWLFHPALTLWQQFNKPMQAVLFLIKAHCGAYK</sequence>
<evidence type="ECO:0000313" key="3">
    <source>
        <dbReference type="Proteomes" id="UP000294673"/>
    </source>
</evidence>
<dbReference type="EMBL" id="MK327938">
    <property type="protein sequence ID" value="QBO63846.1"/>
    <property type="molecule type" value="Genomic_DNA"/>
</dbReference>
<gene>
    <name evidence="2" type="ORF">Goslar_00053</name>
</gene>
<feature type="compositionally biased region" description="Acidic residues" evidence="1">
    <location>
        <begin position="323"/>
        <end position="336"/>
    </location>
</feature>
<feature type="compositionally biased region" description="Low complexity" evidence="1">
    <location>
        <begin position="176"/>
        <end position="189"/>
    </location>
</feature>
<proteinExistence type="predicted"/>